<dbReference type="SUPFAM" id="SSF53254">
    <property type="entry name" value="Phosphoglycerate mutase-like"/>
    <property type="match status" value="1"/>
</dbReference>
<dbReference type="PANTHER" id="PTHR20935">
    <property type="entry name" value="PHOSPHOGLYCERATE MUTASE-RELATED"/>
    <property type="match status" value="1"/>
</dbReference>
<accession>A0A813VXZ0</accession>
<feature type="compositionally biased region" description="Basic and acidic residues" evidence="6">
    <location>
        <begin position="272"/>
        <end position="285"/>
    </location>
</feature>
<gene>
    <name evidence="9" type="ORF">BJG266_LOCUS13055</name>
    <name evidence="7" type="ORF">QVE165_LOCUS6924</name>
    <name evidence="8" type="ORF">QVE165_LOCUS7122</name>
</gene>
<dbReference type="AlphaFoldDB" id="A0A813VXZ0"/>
<evidence type="ECO:0000256" key="4">
    <source>
        <dbReference type="ARBA" id="ARBA00039765"/>
    </source>
</evidence>
<evidence type="ECO:0000256" key="5">
    <source>
        <dbReference type="ARBA" id="ARBA00040722"/>
    </source>
</evidence>
<evidence type="ECO:0000313" key="8">
    <source>
        <dbReference type="EMBL" id="CAF0856389.1"/>
    </source>
</evidence>
<sequence>MRFLVKLAASTVGVLCTTASAYLLVDEKKRYGVVFAATVVQSPTDSNIDLVKPDQQLISTPIRSNERWNWNWDGRHSEMSKSRVVRHIYLVRHGQYLTRTKFEDQKQLTELGNEQADWAGRALVESKISFTRFVQSGLIRAIQTASIINKYLKFKKIEQDIDLNEGFPFLPEPAGRFADDVAKGRLELETDRMERAFHRYIHRPPPTQTEDSHELIVCHANVIRYFVCRALQIPADAWLRFNLFHCSITHLVFTADGRVICYGIGDVGHVPQERRSIRRPSRDQEQQQQQSVTA</sequence>
<evidence type="ECO:0000256" key="6">
    <source>
        <dbReference type="SAM" id="MobiDB-lite"/>
    </source>
</evidence>
<dbReference type="EC" id="3.1.3.16" evidence="2"/>
<keyword evidence="3" id="KW-0378">Hydrolase</keyword>
<evidence type="ECO:0000313" key="7">
    <source>
        <dbReference type="EMBL" id="CAF0852656.1"/>
    </source>
</evidence>
<reference evidence="7" key="1">
    <citation type="submission" date="2021-02" db="EMBL/GenBank/DDBJ databases">
        <authorList>
            <person name="Nowell W R."/>
        </authorList>
    </citation>
    <scope>NUCLEOTIDE SEQUENCE</scope>
</reference>
<dbReference type="Proteomes" id="UP000663832">
    <property type="component" value="Unassembled WGS sequence"/>
</dbReference>
<organism evidence="7 10">
    <name type="scientific">Adineta steineri</name>
    <dbReference type="NCBI Taxonomy" id="433720"/>
    <lineage>
        <taxon>Eukaryota</taxon>
        <taxon>Metazoa</taxon>
        <taxon>Spiralia</taxon>
        <taxon>Gnathifera</taxon>
        <taxon>Rotifera</taxon>
        <taxon>Eurotatoria</taxon>
        <taxon>Bdelloidea</taxon>
        <taxon>Adinetida</taxon>
        <taxon>Adinetidae</taxon>
        <taxon>Adineta</taxon>
    </lineage>
</organism>
<dbReference type="CDD" id="cd07067">
    <property type="entry name" value="HP_PGM_like"/>
    <property type="match status" value="1"/>
</dbReference>
<dbReference type="EMBL" id="CAJNOM010000029">
    <property type="protein sequence ID" value="CAF0852656.1"/>
    <property type="molecule type" value="Genomic_DNA"/>
</dbReference>
<evidence type="ECO:0000256" key="2">
    <source>
        <dbReference type="ARBA" id="ARBA00013081"/>
    </source>
</evidence>
<keyword evidence="10" id="KW-1185">Reference proteome</keyword>
<dbReference type="OrthoDB" id="2118094at2759"/>
<dbReference type="Pfam" id="PF00300">
    <property type="entry name" value="His_Phos_1"/>
    <property type="match status" value="2"/>
</dbReference>
<dbReference type="SMART" id="SM00855">
    <property type="entry name" value="PGAM"/>
    <property type="match status" value="1"/>
</dbReference>
<dbReference type="EMBL" id="CAJNOM010000030">
    <property type="protein sequence ID" value="CAF0856389.1"/>
    <property type="molecule type" value="Genomic_DNA"/>
</dbReference>
<dbReference type="InterPro" id="IPR029033">
    <property type="entry name" value="His_PPase_superfam"/>
</dbReference>
<proteinExistence type="inferred from homology"/>
<dbReference type="InterPro" id="IPR013078">
    <property type="entry name" value="His_Pase_superF_clade-1"/>
</dbReference>
<evidence type="ECO:0000256" key="1">
    <source>
        <dbReference type="ARBA" id="ARBA00006717"/>
    </source>
</evidence>
<dbReference type="Proteomes" id="UP000663877">
    <property type="component" value="Unassembled WGS sequence"/>
</dbReference>
<protein>
    <recommendedName>
        <fullName evidence="4">Serine/threonine-protein phosphatase PGAM5, mitochondrial</fullName>
        <ecNumber evidence="2">3.1.3.16</ecNumber>
    </recommendedName>
    <alternativeName>
        <fullName evidence="5">Serine/threonine-protein phosphatase Pgam5, mitochondrial</fullName>
    </alternativeName>
</protein>
<dbReference type="Gene3D" id="3.40.50.1240">
    <property type="entry name" value="Phosphoglycerate mutase-like"/>
    <property type="match status" value="1"/>
</dbReference>
<dbReference type="GO" id="GO:0090141">
    <property type="term" value="P:positive regulation of mitochondrial fission"/>
    <property type="evidence" value="ECO:0007669"/>
    <property type="project" value="TreeGrafter"/>
</dbReference>
<dbReference type="PANTHER" id="PTHR20935:SF0">
    <property type="entry name" value="SERINE_THREONINE-PROTEIN PHOSPHATASE PGAM5, MITOCHONDRIAL"/>
    <property type="match status" value="1"/>
</dbReference>
<comment type="caution">
    <text evidence="7">The sequence shown here is derived from an EMBL/GenBank/DDBJ whole genome shotgun (WGS) entry which is preliminary data.</text>
</comment>
<comment type="similarity">
    <text evidence="1">Belongs to the phosphoglycerate mutase family. BPG-dependent PGAM subfamily.</text>
</comment>
<feature type="region of interest" description="Disordered" evidence="6">
    <location>
        <begin position="272"/>
        <end position="294"/>
    </location>
</feature>
<evidence type="ECO:0000313" key="9">
    <source>
        <dbReference type="EMBL" id="CAF0948178.1"/>
    </source>
</evidence>
<name>A0A813VXZ0_9BILA</name>
<dbReference type="EMBL" id="CAJNOI010000051">
    <property type="protein sequence ID" value="CAF0948178.1"/>
    <property type="molecule type" value="Genomic_DNA"/>
</dbReference>
<dbReference type="GO" id="GO:0005739">
    <property type="term" value="C:mitochondrion"/>
    <property type="evidence" value="ECO:0007669"/>
    <property type="project" value="TreeGrafter"/>
</dbReference>
<evidence type="ECO:0000313" key="10">
    <source>
        <dbReference type="Proteomes" id="UP000663832"/>
    </source>
</evidence>
<evidence type="ECO:0000256" key="3">
    <source>
        <dbReference type="ARBA" id="ARBA00022801"/>
    </source>
</evidence>
<dbReference type="GO" id="GO:0004722">
    <property type="term" value="F:protein serine/threonine phosphatase activity"/>
    <property type="evidence" value="ECO:0007669"/>
    <property type="project" value="UniProtKB-EC"/>
</dbReference>
<dbReference type="InterPro" id="IPR051021">
    <property type="entry name" value="Mito_Ser/Thr_phosphatase"/>
</dbReference>